<name>A0AA39M6T3_9BILA</name>
<evidence type="ECO:0000256" key="1">
    <source>
        <dbReference type="ARBA" id="ARBA00004496"/>
    </source>
</evidence>
<keyword evidence="3" id="KW-0963">Cytoplasm</keyword>
<dbReference type="InterPro" id="IPR036521">
    <property type="entry name" value="SRP19-like_sf"/>
</dbReference>
<keyword evidence="4" id="KW-0733">Signal recognition particle</keyword>
<dbReference type="Gene3D" id="3.30.56.30">
    <property type="entry name" value="Signal recognition particle, SRP19-like subunit"/>
    <property type="match status" value="1"/>
</dbReference>
<dbReference type="SUPFAM" id="SSF69695">
    <property type="entry name" value="SRP19"/>
    <property type="match status" value="1"/>
</dbReference>
<keyword evidence="9" id="KW-1185">Reference proteome</keyword>
<evidence type="ECO:0000256" key="4">
    <source>
        <dbReference type="ARBA" id="ARBA00023135"/>
    </source>
</evidence>
<gene>
    <name evidence="8" type="ORF">QR680_007685</name>
</gene>
<protein>
    <recommendedName>
        <fullName evidence="10">Signal recognition particle 19 kDa protein</fullName>
    </recommendedName>
</protein>
<keyword evidence="5" id="KW-0687">Ribonucleoprotein</keyword>
<evidence type="ECO:0000256" key="6">
    <source>
        <dbReference type="ARBA" id="ARBA00045518"/>
    </source>
</evidence>
<dbReference type="PANTHER" id="PTHR17453:SF0">
    <property type="entry name" value="SIGNAL RECOGNITION PARTICLE 19 KDA PROTEIN"/>
    <property type="match status" value="1"/>
</dbReference>
<dbReference type="AlphaFoldDB" id="A0AA39M6T3"/>
<comment type="caution">
    <text evidence="8">The sequence shown here is derived from an EMBL/GenBank/DDBJ whole genome shotgun (WGS) entry which is preliminary data.</text>
</comment>
<evidence type="ECO:0000256" key="2">
    <source>
        <dbReference type="ARBA" id="ARBA00008910"/>
    </source>
</evidence>
<feature type="region of interest" description="Disordered" evidence="7">
    <location>
        <begin position="119"/>
        <end position="142"/>
    </location>
</feature>
<dbReference type="PANTHER" id="PTHR17453">
    <property type="entry name" value="SIGNAL RECOGNITION PARTICLE 19 KD PROTEIN"/>
    <property type="match status" value="1"/>
</dbReference>
<evidence type="ECO:0000256" key="5">
    <source>
        <dbReference type="ARBA" id="ARBA00023274"/>
    </source>
</evidence>
<comment type="similarity">
    <text evidence="2">Belongs to the SRP19 family.</text>
</comment>
<accession>A0AA39M6T3</accession>
<dbReference type="InterPro" id="IPR002778">
    <property type="entry name" value="Signal_recog_particle_SRP19"/>
</dbReference>
<evidence type="ECO:0000313" key="9">
    <source>
        <dbReference type="Proteomes" id="UP001175271"/>
    </source>
</evidence>
<comment type="function">
    <text evidence="6">Component of the signal recognition particle (SRP) complex, a ribonucleoprotein complex that mediates the cotranslational targeting of secretory and membrane proteins to the endoplasmic reticulum (ER). Binds directly to 7SL RNA. Mediates binding of SRP54 to the SRP complex.</text>
</comment>
<evidence type="ECO:0000313" key="8">
    <source>
        <dbReference type="EMBL" id="KAK0422629.1"/>
    </source>
</evidence>
<evidence type="ECO:0000256" key="3">
    <source>
        <dbReference type="ARBA" id="ARBA00022490"/>
    </source>
</evidence>
<comment type="subcellular location">
    <subcellularLocation>
        <location evidence="1">Cytoplasm</location>
    </subcellularLocation>
</comment>
<evidence type="ECO:0000256" key="7">
    <source>
        <dbReference type="SAM" id="MobiDB-lite"/>
    </source>
</evidence>
<organism evidence="8 9">
    <name type="scientific">Steinernema hermaphroditum</name>
    <dbReference type="NCBI Taxonomy" id="289476"/>
    <lineage>
        <taxon>Eukaryota</taxon>
        <taxon>Metazoa</taxon>
        <taxon>Ecdysozoa</taxon>
        <taxon>Nematoda</taxon>
        <taxon>Chromadorea</taxon>
        <taxon>Rhabditida</taxon>
        <taxon>Tylenchina</taxon>
        <taxon>Panagrolaimomorpha</taxon>
        <taxon>Strongyloidoidea</taxon>
        <taxon>Steinernematidae</taxon>
        <taxon>Steinernema</taxon>
    </lineage>
</organism>
<dbReference type="GO" id="GO:0008312">
    <property type="term" value="F:7S RNA binding"/>
    <property type="evidence" value="ECO:0007669"/>
    <property type="project" value="InterPro"/>
</dbReference>
<proteinExistence type="inferred from homology"/>
<sequence length="142" mass="16015">MSMTAPNPYASKSHADETKWVCIYPIYLNKKRTTTEGRRVKLDLAIENPTSQEIYDILNHAGLKCRIEKKMHPLDPNRDMNMQGRVRVQLKKEDGKPADAKFPTRQSLMNYACEMIPKLKSRQSGGAGPSQPAASGGKKKKR</sequence>
<reference evidence="8" key="1">
    <citation type="submission" date="2023-06" db="EMBL/GenBank/DDBJ databases">
        <title>Genomic analysis of the entomopathogenic nematode Steinernema hermaphroditum.</title>
        <authorList>
            <person name="Schwarz E.M."/>
            <person name="Heppert J.K."/>
            <person name="Baniya A."/>
            <person name="Schwartz H.T."/>
            <person name="Tan C.-H."/>
            <person name="Antoshechkin I."/>
            <person name="Sternberg P.W."/>
            <person name="Goodrich-Blair H."/>
            <person name="Dillman A.R."/>
        </authorList>
    </citation>
    <scope>NUCLEOTIDE SEQUENCE</scope>
    <source>
        <strain evidence="8">PS9179</strain>
        <tissue evidence="8">Whole animal</tissue>
    </source>
</reference>
<dbReference type="Pfam" id="PF01922">
    <property type="entry name" value="SRP19"/>
    <property type="match status" value="1"/>
</dbReference>
<dbReference type="GO" id="GO:0006617">
    <property type="term" value="P:SRP-dependent cotranslational protein targeting to membrane, signal sequence recognition"/>
    <property type="evidence" value="ECO:0007669"/>
    <property type="project" value="TreeGrafter"/>
</dbReference>
<dbReference type="Proteomes" id="UP001175271">
    <property type="component" value="Unassembled WGS sequence"/>
</dbReference>
<dbReference type="GO" id="GO:0005786">
    <property type="term" value="C:signal recognition particle, endoplasmic reticulum targeting"/>
    <property type="evidence" value="ECO:0007669"/>
    <property type="project" value="UniProtKB-KW"/>
</dbReference>
<evidence type="ECO:0008006" key="10">
    <source>
        <dbReference type="Google" id="ProtNLM"/>
    </source>
</evidence>
<dbReference type="EMBL" id="JAUCMV010000001">
    <property type="protein sequence ID" value="KAK0422629.1"/>
    <property type="molecule type" value="Genomic_DNA"/>
</dbReference>